<name>A0A0A9H9R6_ARUDO</name>
<sequence length="81" mass="9569">MFKKQQTSPVSIARVLFTIYKFHTDRPLILISQLVYPHGNLLLPSRTQAKKFNITDKFQNYQLMSRNYCTKQYAGNHIILH</sequence>
<reference evidence="1" key="1">
    <citation type="submission" date="2014-09" db="EMBL/GenBank/DDBJ databases">
        <authorList>
            <person name="Magalhaes I.L.F."/>
            <person name="Oliveira U."/>
            <person name="Santos F.R."/>
            <person name="Vidigal T.H.D.A."/>
            <person name="Brescovit A.D."/>
            <person name="Santos A.J."/>
        </authorList>
    </citation>
    <scope>NUCLEOTIDE SEQUENCE</scope>
    <source>
        <tissue evidence="1">Shoot tissue taken approximately 20 cm above the soil surface</tissue>
    </source>
</reference>
<dbReference type="AlphaFoldDB" id="A0A0A9H9R6"/>
<organism evidence="1">
    <name type="scientific">Arundo donax</name>
    <name type="common">Giant reed</name>
    <name type="synonym">Donax arundinaceus</name>
    <dbReference type="NCBI Taxonomy" id="35708"/>
    <lineage>
        <taxon>Eukaryota</taxon>
        <taxon>Viridiplantae</taxon>
        <taxon>Streptophyta</taxon>
        <taxon>Embryophyta</taxon>
        <taxon>Tracheophyta</taxon>
        <taxon>Spermatophyta</taxon>
        <taxon>Magnoliopsida</taxon>
        <taxon>Liliopsida</taxon>
        <taxon>Poales</taxon>
        <taxon>Poaceae</taxon>
        <taxon>PACMAD clade</taxon>
        <taxon>Arundinoideae</taxon>
        <taxon>Arundineae</taxon>
        <taxon>Arundo</taxon>
    </lineage>
</organism>
<proteinExistence type="predicted"/>
<evidence type="ECO:0000313" key="1">
    <source>
        <dbReference type="EMBL" id="JAE31576.1"/>
    </source>
</evidence>
<protein>
    <submittedName>
        <fullName evidence="1">Uncharacterized protein</fullName>
    </submittedName>
</protein>
<dbReference type="EMBL" id="GBRH01166320">
    <property type="protein sequence ID" value="JAE31576.1"/>
    <property type="molecule type" value="Transcribed_RNA"/>
</dbReference>
<reference evidence="1" key="2">
    <citation type="journal article" date="2015" name="Data Brief">
        <title>Shoot transcriptome of the giant reed, Arundo donax.</title>
        <authorList>
            <person name="Barrero R.A."/>
            <person name="Guerrero F.D."/>
            <person name="Moolhuijzen P."/>
            <person name="Goolsby J.A."/>
            <person name="Tidwell J."/>
            <person name="Bellgard S.E."/>
            <person name="Bellgard M.I."/>
        </authorList>
    </citation>
    <scope>NUCLEOTIDE SEQUENCE</scope>
    <source>
        <tissue evidence="1">Shoot tissue taken approximately 20 cm above the soil surface</tissue>
    </source>
</reference>
<accession>A0A0A9H9R6</accession>